<protein>
    <submittedName>
        <fullName evidence="8">M48 family metallopeptidase</fullName>
    </submittedName>
</protein>
<keyword evidence="5 6" id="KW-0482">Metalloprotease</keyword>
<accession>A0ABT0PFR2</accession>
<comment type="cofactor">
    <cofactor evidence="6">
        <name>Zn(2+)</name>
        <dbReference type="ChEBI" id="CHEBI:29105"/>
    </cofactor>
    <text evidence="6">Binds 1 zinc ion per subunit.</text>
</comment>
<gene>
    <name evidence="8" type="ORF">M3P05_09785</name>
</gene>
<dbReference type="Pfam" id="PF01435">
    <property type="entry name" value="Peptidase_M48"/>
    <property type="match status" value="1"/>
</dbReference>
<evidence type="ECO:0000256" key="5">
    <source>
        <dbReference type="ARBA" id="ARBA00023049"/>
    </source>
</evidence>
<dbReference type="PANTHER" id="PTHR22726">
    <property type="entry name" value="METALLOENDOPEPTIDASE OMA1"/>
    <property type="match status" value="1"/>
</dbReference>
<keyword evidence="9" id="KW-1185">Reference proteome</keyword>
<evidence type="ECO:0000256" key="1">
    <source>
        <dbReference type="ARBA" id="ARBA00022670"/>
    </source>
</evidence>
<dbReference type="InterPro" id="IPR001915">
    <property type="entry name" value="Peptidase_M48"/>
</dbReference>
<dbReference type="InterPro" id="IPR051156">
    <property type="entry name" value="Mito/Outer_Membr_Metalloprot"/>
</dbReference>
<proteinExistence type="inferred from homology"/>
<dbReference type="RefSeq" id="WP_249699385.1">
    <property type="nucleotide sequence ID" value="NZ_JAMFLX010000011.1"/>
</dbReference>
<keyword evidence="3 6" id="KW-0378">Hydrolase</keyword>
<reference evidence="8 9" key="1">
    <citation type="submission" date="2022-05" db="EMBL/GenBank/DDBJ databases">
        <authorList>
            <person name="Park J.-S."/>
        </authorList>
    </citation>
    <scope>NUCLEOTIDE SEQUENCE [LARGE SCALE GENOMIC DNA]</scope>
    <source>
        <strain evidence="8 9">2012CJ34-2</strain>
    </source>
</reference>
<keyword evidence="1 6" id="KW-0645">Protease</keyword>
<organism evidence="8 9">
    <name type="scientific">Parendozoicomonas callyspongiae</name>
    <dbReference type="NCBI Taxonomy" id="2942213"/>
    <lineage>
        <taxon>Bacteria</taxon>
        <taxon>Pseudomonadati</taxon>
        <taxon>Pseudomonadota</taxon>
        <taxon>Gammaproteobacteria</taxon>
        <taxon>Oceanospirillales</taxon>
        <taxon>Endozoicomonadaceae</taxon>
        <taxon>Parendozoicomonas</taxon>
    </lineage>
</organism>
<evidence type="ECO:0000313" key="8">
    <source>
        <dbReference type="EMBL" id="MCL6270215.1"/>
    </source>
</evidence>
<comment type="caution">
    <text evidence="8">The sequence shown here is derived from an EMBL/GenBank/DDBJ whole genome shotgun (WGS) entry which is preliminary data.</text>
</comment>
<dbReference type="EMBL" id="JAMFLX010000011">
    <property type="protein sequence ID" value="MCL6270215.1"/>
    <property type="molecule type" value="Genomic_DNA"/>
</dbReference>
<keyword evidence="2" id="KW-0479">Metal-binding</keyword>
<dbReference type="CDD" id="cd07331">
    <property type="entry name" value="M48C_Oma1_like"/>
    <property type="match status" value="1"/>
</dbReference>
<evidence type="ECO:0000259" key="7">
    <source>
        <dbReference type="Pfam" id="PF01435"/>
    </source>
</evidence>
<name>A0ABT0PFR2_9GAMM</name>
<comment type="similarity">
    <text evidence="6">Belongs to the peptidase M48 family.</text>
</comment>
<evidence type="ECO:0000256" key="3">
    <source>
        <dbReference type="ARBA" id="ARBA00022801"/>
    </source>
</evidence>
<dbReference type="PANTHER" id="PTHR22726:SF1">
    <property type="entry name" value="METALLOENDOPEPTIDASE OMA1, MITOCHONDRIAL"/>
    <property type="match status" value="1"/>
</dbReference>
<keyword evidence="4 6" id="KW-0862">Zinc</keyword>
<evidence type="ECO:0000256" key="2">
    <source>
        <dbReference type="ARBA" id="ARBA00022723"/>
    </source>
</evidence>
<dbReference type="Gene3D" id="3.30.2010.10">
    <property type="entry name" value="Metalloproteases ('zincins'), catalytic domain"/>
    <property type="match status" value="1"/>
</dbReference>
<dbReference type="Proteomes" id="UP001203338">
    <property type="component" value="Unassembled WGS sequence"/>
</dbReference>
<sequence>MFMLLTPKQVDELSRQSYIQMLNSAKEQKVLVSAGSEKDRLQRIGDRIIAQVGVFRKDASRWPWQISLISDKTMNASCLPGGRIVFYTGIIDGLDLTDDEIAAVMGHEIAHALREHGREAMSEAYMVQLGSNVAGSIFGVEKENLNLANQVVYYAMTLPNSREKEAEADIIGLELMARAGYNPEAAVTLWQKMAAKNRQQPPEFVSTHPATATRISGLKYYIPRVKPLYLQAQVNR</sequence>
<feature type="domain" description="Peptidase M48" evidence="7">
    <location>
        <begin position="37"/>
        <end position="220"/>
    </location>
</feature>
<evidence type="ECO:0000256" key="4">
    <source>
        <dbReference type="ARBA" id="ARBA00022833"/>
    </source>
</evidence>
<evidence type="ECO:0000256" key="6">
    <source>
        <dbReference type="RuleBase" id="RU003983"/>
    </source>
</evidence>
<evidence type="ECO:0000313" key="9">
    <source>
        <dbReference type="Proteomes" id="UP001203338"/>
    </source>
</evidence>